<dbReference type="EMBL" id="AP024169">
    <property type="protein sequence ID" value="BCN32636.1"/>
    <property type="molecule type" value="Genomic_DNA"/>
</dbReference>
<dbReference type="GO" id="GO:0016747">
    <property type="term" value="F:acyltransferase activity, transferring groups other than amino-acyl groups"/>
    <property type="evidence" value="ECO:0007669"/>
    <property type="project" value="InterPro"/>
</dbReference>
<dbReference type="AlphaFoldDB" id="A0A7R7EPG4"/>
<dbReference type="InterPro" id="IPR050832">
    <property type="entry name" value="Bact_Acetyltransf"/>
</dbReference>
<dbReference type="Proteomes" id="UP000595897">
    <property type="component" value="Chromosome"/>
</dbReference>
<dbReference type="InterPro" id="IPR016181">
    <property type="entry name" value="Acyl_CoA_acyltransferase"/>
</dbReference>
<keyword evidence="5" id="KW-1185">Reference proteome</keyword>
<dbReference type="SUPFAM" id="SSF55729">
    <property type="entry name" value="Acyl-CoA N-acyltransferases (Nat)"/>
    <property type="match status" value="1"/>
</dbReference>
<feature type="domain" description="N-acetyltransferase" evidence="3">
    <location>
        <begin position="6"/>
        <end position="150"/>
    </location>
</feature>
<evidence type="ECO:0000313" key="5">
    <source>
        <dbReference type="Proteomes" id="UP000595897"/>
    </source>
</evidence>
<dbReference type="PANTHER" id="PTHR43877:SF2">
    <property type="entry name" value="AMINOALKYLPHOSPHONATE N-ACETYLTRANSFERASE-RELATED"/>
    <property type="match status" value="1"/>
</dbReference>
<name>A0A7R7EPG4_9FIRM</name>
<accession>A0A7R7EPG4</accession>
<gene>
    <name evidence="4" type="ORF">bsdtb5_39310</name>
</gene>
<dbReference type="KEGG" id="ahb:bsdtb5_39310"/>
<keyword evidence="2" id="KW-0012">Acyltransferase</keyword>
<dbReference type="RefSeq" id="WP_271713666.1">
    <property type="nucleotide sequence ID" value="NZ_AP024169.1"/>
</dbReference>
<dbReference type="Gene3D" id="3.40.630.30">
    <property type="match status" value="1"/>
</dbReference>
<evidence type="ECO:0000313" key="4">
    <source>
        <dbReference type="EMBL" id="BCN32636.1"/>
    </source>
</evidence>
<sequence>MSEISIEIEDIESAEASKLIDELSEQLERITGNNGKGSFDSSDMKNQRAAFVIARIDGDAVGCGGFRELSDETAEIKRMYARTRSIGTGKKILKFIEELAKDYGYHRTVLETRSCNQNAVDFYLSQGYVVINNYGKYVNREEAICFQKKL</sequence>
<evidence type="ECO:0000259" key="3">
    <source>
        <dbReference type="PROSITE" id="PS51186"/>
    </source>
</evidence>
<evidence type="ECO:0000256" key="1">
    <source>
        <dbReference type="ARBA" id="ARBA00022679"/>
    </source>
</evidence>
<proteinExistence type="predicted"/>
<reference evidence="4 5" key="1">
    <citation type="submission" date="2020-11" db="EMBL/GenBank/DDBJ databases">
        <title>Draft genome sequencing of a Lachnospiraceae strain isolated from anoxic soil subjected to BSD treatment.</title>
        <authorList>
            <person name="Uek A."/>
            <person name="Tonouchi A."/>
        </authorList>
    </citation>
    <scope>NUCLEOTIDE SEQUENCE [LARGE SCALE GENOMIC DNA]</scope>
    <source>
        <strain evidence="4 5">TB5</strain>
    </source>
</reference>
<dbReference type="PROSITE" id="PS51186">
    <property type="entry name" value="GNAT"/>
    <property type="match status" value="1"/>
</dbReference>
<keyword evidence="1 4" id="KW-0808">Transferase</keyword>
<dbReference type="Pfam" id="PF00583">
    <property type="entry name" value="Acetyltransf_1"/>
    <property type="match status" value="1"/>
</dbReference>
<evidence type="ECO:0000256" key="2">
    <source>
        <dbReference type="ARBA" id="ARBA00023315"/>
    </source>
</evidence>
<dbReference type="PANTHER" id="PTHR43877">
    <property type="entry name" value="AMINOALKYLPHOSPHONATE N-ACETYLTRANSFERASE-RELATED-RELATED"/>
    <property type="match status" value="1"/>
</dbReference>
<organism evidence="4 5">
    <name type="scientific">Anaeromicropila herbilytica</name>
    <dbReference type="NCBI Taxonomy" id="2785025"/>
    <lineage>
        <taxon>Bacteria</taxon>
        <taxon>Bacillati</taxon>
        <taxon>Bacillota</taxon>
        <taxon>Clostridia</taxon>
        <taxon>Lachnospirales</taxon>
        <taxon>Lachnospiraceae</taxon>
        <taxon>Anaeromicropila</taxon>
    </lineage>
</organism>
<dbReference type="InterPro" id="IPR000182">
    <property type="entry name" value="GNAT_dom"/>
</dbReference>
<protein>
    <submittedName>
        <fullName evidence="4">N-acetyltransferase</fullName>
    </submittedName>
</protein>